<keyword evidence="2" id="KW-1185">Reference proteome</keyword>
<sequence>MDPELKRTVMDDLTRFVGEERVLQEGREGMEARVLVVRSSCGNTSLRNYLLSTANRSIITIEDIDCSVKLRDHDETQPNLSDTKLTLWGILNVIDGLWSSCGHERIFVFTTNHNDRLDPALLRPGRMDMHINMSYCTTHGFKILASNYLGIESHPLFGEIESLLENVEITPAEVAEQFMKSEDVDVCLRGLIKLLEKKIKSSEIKDENEGTVGIEEVKRPELDGKK</sequence>
<dbReference type="EMBL" id="CM045765">
    <property type="protein sequence ID" value="KAI7999988.1"/>
    <property type="molecule type" value="Genomic_DNA"/>
</dbReference>
<name>A0ACC0GFS2_9ERIC</name>
<evidence type="ECO:0000313" key="1">
    <source>
        <dbReference type="EMBL" id="KAI7999988.1"/>
    </source>
</evidence>
<proteinExistence type="predicted"/>
<protein>
    <submittedName>
        <fullName evidence="1">AAA-ATPase</fullName>
    </submittedName>
</protein>
<evidence type="ECO:0000313" key="2">
    <source>
        <dbReference type="Proteomes" id="UP001060215"/>
    </source>
</evidence>
<gene>
    <name evidence="1" type="ORF">LOK49_LG09G02646</name>
</gene>
<reference evidence="1 2" key="1">
    <citation type="journal article" date="2022" name="Plant J.">
        <title>Chromosome-level genome of Camellia lanceoleosa provides a valuable resource for understanding genome evolution and self-incompatibility.</title>
        <authorList>
            <person name="Gong W."/>
            <person name="Xiao S."/>
            <person name="Wang L."/>
            <person name="Liao Z."/>
            <person name="Chang Y."/>
            <person name="Mo W."/>
            <person name="Hu G."/>
            <person name="Li W."/>
            <person name="Zhao G."/>
            <person name="Zhu H."/>
            <person name="Hu X."/>
            <person name="Ji K."/>
            <person name="Xiang X."/>
            <person name="Song Q."/>
            <person name="Yuan D."/>
            <person name="Jin S."/>
            <person name="Zhang L."/>
        </authorList>
    </citation>
    <scope>NUCLEOTIDE SEQUENCE [LARGE SCALE GENOMIC DNA]</scope>
    <source>
        <strain evidence="1">SQ_2022a</strain>
    </source>
</reference>
<dbReference type="Proteomes" id="UP001060215">
    <property type="component" value="Chromosome 8"/>
</dbReference>
<comment type="caution">
    <text evidence="1">The sequence shown here is derived from an EMBL/GenBank/DDBJ whole genome shotgun (WGS) entry which is preliminary data.</text>
</comment>
<organism evidence="1 2">
    <name type="scientific">Camellia lanceoleosa</name>
    <dbReference type="NCBI Taxonomy" id="1840588"/>
    <lineage>
        <taxon>Eukaryota</taxon>
        <taxon>Viridiplantae</taxon>
        <taxon>Streptophyta</taxon>
        <taxon>Embryophyta</taxon>
        <taxon>Tracheophyta</taxon>
        <taxon>Spermatophyta</taxon>
        <taxon>Magnoliopsida</taxon>
        <taxon>eudicotyledons</taxon>
        <taxon>Gunneridae</taxon>
        <taxon>Pentapetalae</taxon>
        <taxon>asterids</taxon>
        <taxon>Ericales</taxon>
        <taxon>Theaceae</taxon>
        <taxon>Camellia</taxon>
    </lineage>
</organism>
<accession>A0ACC0GFS2</accession>